<dbReference type="Pfam" id="PF00566">
    <property type="entry name" value="RabGAP-TBC"/>
    <property type="match status" value="1"/>
</dbReference>
<dbReference type="PANTHER" id="PTHR22957:SF661">
    <property type="entry name" value="GH16847P"/>
    <property type="match status" value="1"/>
</dbReference>
<dbReference type="OrthoDB" id="10264062at2759"/>
<dbReference type="Proteomes" id="UP000179807">
    <property type="component" value="Unassembled WGS sequence"/>
</dbReference>
<name>A0A1J4JRE8_9EUKA</name>
<dbReference type="RefSeq" id="XP_068353238.1">
    <property type="nucleotide sequence ID" value="XM_068494076.1"/>
</dbReference>
<dbReference type="SMART" id="SM00164">
    <property type="entry name" value="TBC"/>
    <property type="match status" value="1"/>
</dbReference>
<dbReference type="EMBL" id="MLAK01000971">
    <property type="protein sequence ID" value="OHT00102.1"/>
    <property type="molecule type" value="Genomic_DNA"/>
</dbReference>
<dbReference type="GeneID" id="94828780"/>
<dbReference type="PROSITE" id="PS50086">
    <property type="entry name" value="TBC_RABGAP"/>
    <property type="match status" value="1"/>
</dbReference>
<dbReference type="VEuPathDB" id="TrichDB:TRFO_08078"/>
<dbReference type="GO" id="GO:0005096">
    <property type="term" value="F:GTPase activator activity"/>
    <property type="evidence" value="ECO:0007669"/>
    <property type="project" value="TreeGrafter"/>
</dbReference>
<dbReference type="InterPro" id="IPR035969">
    <property type="entry name" value="Rab-GAP_TBC_sf"/>
</dbReference>
<feature type="domain" description="Rab-GAP TBC" evidence="1">
    <location>
        <begin position="259"/>
        <end position="490"/>
    </location>
</feature>
<proteinExistence type="predicted"/>
<reference evidence="2" key="1">
    <citation type="submission" date="2016-10" db="EMBL/GenBank/DDBJ databases">
        <authorList>
            <person name="Benchimol M."/>
            <person name="Almeida L.G."/>
            <person name="Vasconcelos A.T."/>
            <person name="Perreira-Neves A."/>
            <person name="Rosa I.A."/>
            <person name="Tasca T."/>
            <person name="Bogo M.R."/>
            <person name="de Souza W."/>
        </authorList>
    </citation>
    <scope>NUCLEOTIDE SEQUENCE [LARGE SCALE GENOMIC DNA]</scope>
    <source>
        <strain evidence="2">K</strain>
    </source>
</reference>
<gene>
    <name evidence="2" type="ORF">TRFO_08078</name>
</gene>
<keyword evidence="3" id="KW-1185">Reference proteome</keyword>
<dbReference type="InterPro" id="IPR000195">
    <property type="entry name" value="Rab-GAP-TBC_dom"/>
</dbReference>
<accession>A0A1J4JRE8</accession>
<sequence>MTTQHIQRFYLTTIESVTDVSAPEIRSHGTLCLTRCLESFYIHWCPLESTPIQRISAIFQSTKPPSDDNWNPGQSFIFNCVDAAFIELKENPLQIVIYRTDQPVPRVFLIEESEYSSLAQFIEQLLINGIAVPGTNYQYCLEIYHQAYKSIFSFTPPHIQLRVSQYKGLETFWNEVHQFYEKLIIQLDKSDTLPTDNEFPLATAARASHARVISQKVDKYIETIPKYTKISKSEFPSLFDDKGVIKDPENFKKRLYHEGADYELLSSLLPFVFGLYPINSTKADREKIDKDIAKETDTLLTMTEAKQQEQIQKNKKITETYRVINNDILRTDRHLKPFKNVKGIGSTILTNFLKMFTVLYPPLGYLQGMNDLFVPIILSYIPEWSDDSSPLDSNGQLLDYKPFLPKIFWCFEAMLRNTNQLELLAHITEYCQQQAEVIHQLLTRVSPIAAIWMRRRGMKGLLWCYSDFVLLFKRTFDDVWPTWLQMNCSPNPSRWLAYFMCSIIIAGFDQLTRLHDVTITVMMDAYPKILASLDRKKISQIALWLVEVAPIDPVVQQEDTNVRTKFKYFRPSWGEREP</sequence>
<evidence type="ECO:0000313" key="3">
    <source>
        <dbReference type="Proteomes" id="UP000179807"/>
    </source>
</evidence>
<protein>
    <recommendedName>
        <fullName evidence="1">Rab-GAP TBC domain-containing protein</fullName>
    </recommendedName>
</protein>
<dbReference type="PANTHER" id="PTHR22957">
    <property type="entry name" value="TBC1 DOMAIN FAMILY MEMBER GTPASE-ACTIVATING PROTEIN"/>
    <property type="match status" value="1"/>
</dbReference>
<organism evidence="2 3">
    <name type="scientific">Tritrichomonas foetus</name>
    <dbReference type="NCBI Taxonomy" id="1144522"/>
    <lineage>
        <taxon>Eukaryota</taxon>
        <taxon>Metamonada</taxon>
        <taxon>Parabasalia</taxon>
        <taxon>Tritrichomonadida</taxon>
        <taxon>Tritrichomonadidae</taxon>
        <taxon>Tritrichomonas</taxon>
    </lineage>
</organism>
<dbReference type="SUPFAM" id="SSF47923">
    <property type="entry name" value="Ypt/Rab-GAP domain of gyp1p"/>
    <property type="match status" value="1"/>
</dbReference>
<dbReference type="Gene3D" id="1.10.8.270">
    <property type="entry name" value="putative rabgap domain of human tbc1 domain family member 14 like domains"/>
    <property type="match status" value="1"/>
</dbReference>
<evidence type="ECO:0000259" key="1">
    <source>
        <dbReference type="PROSITE" id="PS50086"/>
    </source>
</evidence>
<dbReference type="AlphaFoldDB" id="A0A1J4JRE8"/>
<comment type="caution">
    <text evidence="2">The sequence shown here is derived from an EMBL/GenBank/DDBJ whole genome shotgun (WGS) entry which is preliminary data.</text>
</comment>
<evidence type="ECO:0000313" key="2">
    <source>
        <dbReference type="EMBL" id="OHT00102.1"/>
    </source>
</evidence>